<protein>
    <submittedName>
        <fullName evidence="1">Uncharacterized protein</fullName>
    </submittedName>
</protein>
<reference evidence="1" key="1">
    <citation type="journal article" date="2014" name="Front. Microbiol.">
        <title>High frequency of phylogenetically diverse reductive dehalogenase-homologous genes in deep subseafloor sedimentary metagenomes.</title>
        <authorList>
            <person name="Kawai M."/>
            <person name="Futagami T."/>
            <person name="Toyoda A."/>
            <person name="Takaki Y."/>
            <person name="Nishi S."/>
            <person name="Hori S."/>
            <person name="Arai W."/>
            <person name="Tsubouchi T."/>
            <person name="Morono Y."/>
            <person name="Uchiyama I."/>
            <person name="Ito T."/>
            <person name="Fujiyama A."/>
            <person name="Inagaki F."/>
            <person name="Takami H."/>
        </authorList>
    </citation>
    <scope>NUCLEOTIDE SEQUENCE</scope>
    <source>
        <strain evidence="1">Expedition CK06-06</strain>
    </source>
</reference>
<name>X0UFZ9_9ZZZZ</name>
<dbReference type="EMBL" id="BARS01026801">
    <property type="protein sequence ID" value="GAG04674.1"/>
    <property type="molecule type" value="Genomic_DNA"/>
</dbReference>
<comment type="caution">
    <text evidence="1">The sequence shown here is derived from an EMBL/GenBank/DDBJ whole genome shotgun (WGS) entry which is preliminary data.</text>
</comment>
<gene>
    <name evidence="1" type="ORF">S01H1_42184</name>
</gene>
<proteinExistence type="predicted"/>
<evidence type="ECO:0000313" key="1">
    <source>
        <dbReference type="EMBL" id="GAG04674.1"/>
    </source>
</evidence>
<feature type="non-terminal residue" evidence="1">
    <location>
        <position position="1"/>
    </location>
</feature>
<organism evidence="1">
    <name type="scientific">marine sediment metagenome</name>
    <dbReference type="NCBI Taxonomy" id="412755"/>
    <lineage>
        <taxon>unclassified sequences</taxon>
        <taxon>metagenomes</taxon>
        <taxon>ecological metagenomes</taxon>
    </lineage>
</organism>
<sequence>VTTGAQNICIGYQAGNVLTTGASNIIIGYDIDPTGVAVSNELNIGALLYGDLANNMGGVNVTPPSLAAAWHVDQATSDAAIPVLLLDQADVSEEMIEFVSTIGVGNAIEAVGGKVLTTTHFIKITLPGGLTRYIPAGTIA</sequence>
<accession>X0UFZ9</accession>
<dbReference type="AlphaFoldDB" id="X0UFZ9"/>